<dbReference type="EMBL" id="AMQN01002694">
    <property type="status" value="NOT_ANNOTATED_CDS"/>
    <property type="molecule type" value="Genomic_DNA"/>
</dbReference>
<name>R7TI74_CAPTE</name>
<comment type="subcellular location">
    <subcellularLocation>
        <location evidence="4 5">Nucleus</location>
    </subcellularLocation>
</comment>
<gene>
    <name evidence="8" type="ORF">CAPTEDRAFT_201404</name>
</gene>
<dbReference type="InterPro" id="IPR009057">
    <property type="entry name" value="Homeodomain-like_sf"/>
</dbReference>
<dbReference type="EMBL" id="KB309853">
    <property type="protein sequence ID" value="ELT93182.1"/>
    <property type="molecule type" value="Genomic_DNA"/>
</dbReference>
<organism evidence="8">
    <name type="scientific">Capitella teleta</name>
    <name type="common">Polychaete worm</name>
    <dbReference type="NCBI Taxonomy" id="283909"/>
    <lineage>
        <taxon>Eukaryota</taxon>
        <taxon>Metazoa</taxon>
        <taxon>Spiralia</taxon>
        <taxon>Lophotrochozoa</taxon>
        <taxon>Annelida</taxon>
        <taxon>Polychaeta</taxon>
        <taxon>Sedentaria</taxon>
        <taxon>Scolecida</taxon>
        <taxon>Capitellidae</taxon>
        <taxon>Capitella</taxon>
    </lineage>
</organism>
<feature type="DNA-binding region" description="Homeobox" evidence="4">
    <location>
        <begin position="180"/>
        <end position="239"/>
    </location>
</feature>
<reference evidence="9" key="3">
    <citation type="submission" date="2015-06" db="UniProtKB">
        <authorList>
            <consortium name="EnsemblMetazoa"/>
        </authorList>
    </citation>
    <scope>IDENTIFICATION</scope>
</reference>
<dbReference type="HOGENOM" id="CLU_588286_0_0_1"/>
<feature type="compositionally biased region" description="Basic and acidic residues" evidence="6">
    <location>
        <begin position="255"/>
        <end position="265"/>
    </location>
</feature>
<evidence type="ECO:0000256" key="6">
    <source>
        <dbReference type="SAM" id="MobiDB-lite"/>
    </source>
</evidence>
<keyword evidence="10" id="KW-1185">Reference proteome</keyword>
<feature type="region of interest" description="Disordered" evidence="6">
    <location>
        <begin position="237"/>
        <end position="271"/>
    </location>
</feature>
<feature type="compositionally biased region" description="Low complexity" evidence="6">
    <location>
        <begin position="402"/>
        <end position="412"/>
    </location>
</feature>
<reference evidence="10" key="1">
    <citation type="submission" date="2012-12" db="EMBL/GenBank/DDBJ databases">
        <authorList>
            <person name="Hellsten U."/>
            <person name="Grimwood J."/>
            <person name="Chapman J.A."/>
            <person name="Shapiro H."/>
            <person name="Aerts A."/>
            <person name="Otillar R.P."/>
            <person name="Terry A.Y."/>
            <person name="Boore J.L."/>
            <person name="Simakov O."/>
            <person name="Marletaz F."/>
            <person name="Cho S.-J."/>
            <person name="Edsinger-Gonzales E."/>
            <person name="Havlak P."/>
            <person name="Kuo D.-H."/>
            <person name="Larsson T."/>
            <person name="Lv J."/>
            <person name="Arendt D."/>
            <person name="Savage R."/>
            <person name="Osoegawa K."/>
            <person name="de Jong P."/>
            <person name="Lindberg D.R."/>
            <person name="Seaver E.C."/>
            <person name="Weisblat D.A."/>
            <person name="Putnam N.H."/>
            <person name="Grigoriev I.V."/>
            <person name="Rokhsar D.S."/>
        </authorList>
    </citation>
    <scope>NUCLEOTIDE SEQUENCE</scope>
    <source>
        <strain evidence="10">I ESC-2004</strain>
    </source>
</reference>
<keyword evidence="3 4" id="KW-0539">Nucleus</keyword>
<evidence type="ECO:0000313" key="9">
    <source>
        <dbReference type="EnsemblMetazoa" id="CapteP201404"/>
    </source>
</evidence>
<dbReference type="Pfam" id="PF00046">
    <property type="entry name" value="Homeodomain"/>
    <property type="match status" value="1"/>
</dbReference>
<dbReference type="InterPro" id="IPR050460">
    <property type="entry name" value="Distal-less_Homeobox_TF"/>
</dbReference>
<feature type="compositionally biased region" description="Pro residues" evidence="6">
    <location>
        <begin position="33"/>
        <end position="45"/>
    </location>
</feature>
<reference evidence="8 10" key="2">
    <citation type="journal article" date="2013" name="Nature">
        <title>Insights into bilaterian evolution from three spiralian genomes.</title>
        <authorList>
            <person name="Simakov O."/>
            <person name="Marletaz F."/>
            <person name="Cho S.J."/>
            <person name="Edsinger-Gonzales E."/>
            <person name="Havlak P."/>
            <person name="Hellsten U."/>
            <person name="Kuo D.H."/>
            <person name="Larsson T."/>
            <person name="Lv J."/>
            <person name="Arendt D."/>
            <person name="Savage R."/>
            <person name="Osoegawa K."/>
            <person name="de Jong P."/>
            <person name="Grimwood J."/>
            <person name="Chapman J.A."/>
            <person name="Shapiro H."/>
            <person name="Aerts A."/>
            <person name="Otillar R.P."/>
            <person name="Terry A.Y."/>
            <person name="Boore J.L."/>
            <person name="Grigoriev I.V."/>
            <person name="Lindberg D.R."/>
            <person name="Seaver E.C."/>
            <person name="Weisblat D.A."/>
            <person name="Putnam N.H."/>
            <person name="Rokhsar D.S."/>
        </authorList>
    </citation>
    <scope>NUCLEOTIDE SEQUENCE</scope>
    <source>
        <strain evidence="8 10">I ESC-2004</strain>
    </source>
</reference>
<evidence type="ECO:0000256" key="3">
    <source>
        <dbReference type="ARBA" id="ARBA00023242"/>
    </source>
</evidence>
<feature type="compositionally biased region" description="Polar residues" evidence="6">
    <location>
        <begin position="1"/>
        <end position="16"/>
    </location>
</feature>
<sequence length="465" mass="50851">MTIDTNHGNQSGTDDSANVPKLPGDHNATAAPQAPPPECIPPANPAPMFLFQEAAGPQPPQWQNGPAQPGMPVMDYPQPHNLDLPLMHLLEDQSPPLVQPQPHLANPNMGQPLLPSLAHPRPPYLGLPQPPRPVYQPDYQPRFFRMEPPPCPAAMVPTAPSHQARAPLENFDLGPLNPMPQRERFSYTRYQLALLNGIYDSIQYPNPKQKHVISKRLGITRDQVKIWFQNRRRKDVVDNMMSRNGRGAGKGQAKPKSDKVKESEPSHGGVPDCVLRRVVQEILDLNSDAKSEGKDGRRVAQIQKLKAVRHHPLYPGGANNYPSSSCSSSSSSSDACSTEMAESAYGSHQECTDSGNPSSIERCSIGSASPLMAVPTNDELDMVAPPNVVVPNVNDTSRQTDSPVSSPSAAPPRNQTEVSMINPPPNRIAQNQQTGFWGAVETGEAFREYQVIQETIEKSPNFPHT</sequence>
<dbReference type="SUPFAM" id="SSF46689">
    <property type="entry name" value="Homeodomain-like"/>
    <property type="match status" value="1"/>
</dbReference>
<dbReference type="OMA" id="IHDFQPF"/>
<dbReference type="Gene3D" id="1.10.10.60">
    <property type="entry name" value="Homeodomain-like"/>
    <property type="match status" value="1"/>
</dbReference>
<evidence type="ECO:0000313" key="10">
    <source>
        <dbReference type="Proteomes" id="UP000014760"/>
    </source>
</evidence>
<protein>
    <recommendedName>
        <fullName evidence="7">Homeobox domain-containing protein</fullName>
    </recommendedName>
</protein>
<dbReference type="GO" id="GO:0003677">
    <property type="term" value="F:DNA binding"/>
    <property type="evidence" value="ECO:0007669"/>
    <property type="project" value="UniProtKB-UniRule"/>
</dbReference>
<feature type="region of interest" description="Disordered" evidence="6">
    <location>
        <begin position="310"/>
        <end position="335"/>
    </location>
</feature>
<dbReference type="PANTHER" id="PTHR24327">
    <property type="entry name" value="HOMEOBOX PROTEIN"/>
    <property type="match status" value="1"/>
</dbReference>
<dbReference type="AlphaFoldDB" id="R7TI74"/>
<dbReference type="CDD" id="cd00086">
    <property type="entry name" value="homeodomain"/>
    <property type="match status" value="1"/>
</dbReference>
<dbReference type="OrthoDB" id="6159439at2759"/>
<evidence type="ECO:0000256" key="1">
    <source>
        <dbReference type="ARBA" id="ARBA00023125"/>
    </source>
</evidence>
<dbReference type="PROSITE" id="PS50071">
    <property type="entry name" value="HOMEOBOX_2"/>
    <property type="match status" value="1"/>
</dbReference>
<keyword evidence="1 4" id="KW-0238">DNA-binding</keyword>
<dbReference type="GO" id="GO:0005634">
    <property type="term" value="C:nucleus"/>
    <property type="evidence" value="ECO:0007669"/>
    <property type="project" value="UniProtKB-SubCell"/>
</dbReference>
<evidence type="ECO:0000313" key="8">
    <source>
        <dbReference type="EMBL" id="ELT93182.1"/>
    </source>
</evidence>
<evidence type="ECO:0000259" key="7">
    <source>
        <dbReference type="PROSITE" id="PS50071"/>
    </source>
</evidence>
<dbReference type="InterPro" id="IPR001356">
    <property type="entry name" value="HD"/>
</dbReference>
<evidence type="ECO:0000256" key="4">
    <source>
        <dbReference type="PROSITE-ProRule" id="PRU00108"/>
    </source>
</evidence>
<evidence type="ECO:0000256" key="5">
    <source>
        <dbReference type="RuleBase" id="RU000682"/>
    </source>
</evidence>
<accession>R7TI74</accession>
<dbReference type="SMART" id="SM00389">
    <property type="entry name" value="HOX"/>
    <property type="match status" value="1"/>
</dbReference>
<dbReference type="EnsemblMetazoa" id="CapteT201404">
    <property type="protein sequence ID" value="CapteP201404"/>
    <property type="gene ID" value="CapteG201404"/>
</dbReference>
<feature type="region of interest" description="Disordered" evidence="6">
    <location>
        <begin position="389"/>
        <end position="430"/>
    </location>
</feature>
<feature type="region of interest" description="Disordered" evidence="6">
    <location>
        <begin position="1"/>
        <end position="69"/>
    </location>
</feature>
<evidence type="ECO:0000256" key="2">
    <source>
        <dbReference type="ARBA" id="ARBA00023155"/>
    </source>
</evidence>
<proteinExistence type="predicted"/>
<feature type="domain" description="Homeobox" evidence="7">
    <location>
        <begin position="178"/>
        <end position="238"/>
    </location>
</feature>
<feature type="compositionally biased region" description="Low complexity" evidence="6">
    <location>
        <begin position="323"/>
        <end position="333"/>
    </location>
</feature>
<dbReference type="Proteomes" id="UP000014760">
    <property type="component" value="Unassembled WGS sequence"/>
</dbReference>
<keyword evidence="2 4" id="KW-0371">Homeobox</keyword>
<dbReference type="STRING" id="283909.R7TI74"/>